<dbReference type="CDD" id="cd18808">
    <property type="entry name" value="SF1_C_Upf1"/>
    <property type="match status" value="1"/>
</dbReference>
<dbReference type="Gene3D" id="3.40.50.300">
    <property type="entry name" value="P-loop containing nucleotide triphosphate hydrolases"/>
    <property type="match status" value="2"/>
</dbReference>
<accession>A0A543NLB7</accession>
<organism evidence="10 11">
    <name type="scientific">Haloactinospora alba</name>
    <dbReference type="NCBI Taxonomy" id="405555"/>
    <lineage>
        <taxon>Bacteria</taxon>
        <taxon>Bacillati</taxon>
        <taxon>Actinomycetota</taxon>
        <taxon>Actinomycetes</taxon>
        <taxon>Streptosporangiales</taxon>
        <taxon>Nocardiopsidaceae</taxon>
        <taxon>Haloactinospora</taxon>
    </lineage>
</organism>
<keyword evidence="5" id="KW-0067">ATP-binding</keyword>
<dbReference type="GO" id="GO:0004197">
    <property type="term" value="F:cysteine-type endopeptidase activity"/>
    <property type="evidence" value="ECO:0007669"/>
    <property type="project" value="InterPro"/>
</dbReference>
<dbReference type="EMBL" id="VFQC01000001">
    <property type="protein sequence ID" value="TQN32587.1"/>
    <property type="molecule type" value="Genomic_DNA"/>
</dbReference>
<feature type="domain" description="Peptidase C14 caspase" evidence="7">
    <location>
        <begin position="3"/>
        <end position="218"/>
    </location>
</feature>
<dbReference type="Pfam" id="PF13086">
    <property type="entry name" value="AAA_11"/>
    <property type="match status" value="2"/>
</dbReference>
<evidence type="ECO:0000256" key="2">
    <source>
        <dbReference type="ARBA" id="ARBA00022741"/>
    </source>
</evidence>
<feature type="domain" description="DNA2/NAM7 helicase helicase" evidence="8">
    <location>
        <begin position="846"/>
        <end position="897"/>
    </location>
</feature>
<feature type="region of interest" description="Disordered" evidence="6">
    <location>
        <begin position="1245"/>
        <end position="1264"/>
    </location>
</feature>
<feature type="region of interest" description="Disordered" evidence="6">
    <location>
        <begin position="249"/>
        <end position="290"/>
    </location>
</feature>
<evidence type="ECO:0000256" key="5">
    <source>
        <dbReference type="ARBA" id="ARBA00022840"/>
    </source>
</evidence>
<dbReference type="InterPro" id="IPR011600">
    <property type="entry name" value="Pept_C14_caspase"/>
</dbReference>
<reference evidence="10 11" key="1">
    <citation type="submission" date="2019-06" db="EMBL/GenBank/DDBJ databases">
        <title>Sequencing the genomes of 1000 actinobacteria strains.</title>
        <authorList>
            <person name="Klenk H.-P."/>
        </authorList>
    </citation>
    <scope>NUCLEOTIDE SEQUENCE [LARGE SCALE GENOMIC DNA]</scope>
    <source>
        <strain evidence="10 11">DSM 45015</strain>
    </source>
</reference>
<feature type="domain" description="DNA2/NAM7 helicase-like C-terminal" evidence="9">
    <location>
        <begin position="944"/>
        <end position="1115"/>
    </location>
</feature>
<dbReference type="InterPro" id="IPR027417">
    <property type="entry name" value="P-loop_NTPase"/>
</dbReference>
<dbReference type="InterPro" id="IPR050534">
    <property type="entry name" value="Coronavir_polyprotein_1ab"/>
</dbReference>
<dbReference type="SUPFAM" id="SSF52540">
    <property type="entry name" value="P-loop containing nucleoside triphosphate hydrolases"/>
    <property type="match status" value="1"/>
</dbReference>
<feature type="compositionally biased region" description="Basic and acidic residues" evidence="6">
    <location>
        <begin position="255"/>
        <end position="272"/>
    </location>
</feature>
<evidence type="ECO:0000259" key="7">
    <source>
        <dbReference type="Pfam" id="PF00656"/>
    </source>
</evidence>
<dbReference type="OrthoDB" id="491589at2"/>
<dbReference type="Pfam" id="PF13087">
    <property type="entry name" value="AAA_12"/>
    <property type="match status" value="1"/>
</dbReference>
<comment type="similarity">
    <text evidence="1">Belongs to the DNA2/NAM7 helicase family.</text>
</comment>
<keyword evidence="11" id="KW-1185">Reference proteome</keyword>
<dbReference type="InterPro" id="IPR041679">
    <property type="entry name" value="DNA2/NAM7-like_C"/>
</dbReference>
<keyword evidence="3" id="KW-0378">Hydrolase</keyword>
<dbReference type="PANTHER" id="PTHR43788:SF8">
    <property type="entry name" value="DNA-BINDING PROTEIN SMUBP-2"/>
    <property type="match status" value="1"/>
</dbReference>
<keyword evidence="4" id="KW-0347">Helicase</keyword>
<gene>
    <name evidence="10" type="ORF">FHX37_2563</name>
</gene>
<dbReference type="PROSITE" id="PS00018">
    <property type="entry name" value="EF_HAND_1"/>
    <property type="match status" value="1"/>
</dbReference>
<feature type="domain" description="DNA2/NAM7 helicase helicase" evidence="8">
    <location>
        <begin position="554"/>
        <end position="648"/>
    </location>
</feature>
<evidence type="ECO:0000256" key="6">
    <source>
        <dbReference type="SAM" id="MobiDB-lite"/>
    </source>
</evidence>
<proteinExistence type="inferred from homology"/>
<dbReference type="RefSeq" id="WP_141924061.1">
    <property type="nucleotide sequence ID" value="NZ_VFQC01000001.1"/>
</dbReference>
<evidence type="ECO:0000313" key="11">
    <source>
        <dbReference type="Proteomes" id="UP000317422"/>
    </source>
</evidence>
<dbReference type="Pfam" id="PF00656">
    <property type="entry name" value="Peptidase_C14"/>
    <property type="match status" value="1"/>
</dbReference>
<evidence type="ECO:0000256" key="1">
    <source>
        <dbReference type="ARBA" id="ARBA00007913"/>
    </source>
</evidence>
<evidence type="ECO:0000259" key="9">
    <source>
        <dbReference type="Pfam" id="PF13087"/>
    </source>
</evidence>
<name>A0A543NLB7_9ACTN</name>
<dbReference type="Gene3D" id="3.40.50.1460">
    <property type="match status" value="1"/>
</dbReference>
<dbReference type="InterPro" id="IPR029030">
    <property type="entry name" value="Caspase-like_dom_sf"/>
</dbReference>
<dbReference type="GO" id="GO:0005524">
    <property type="term" value="F:ATP binding"/>
    <property type="evidence" value="ECO:0007669"/>
    <property type="project" value="UniProtKB-KW"/>
</dbReference>
<protein>
    <submittedName>
        <fullName evidence="10">AAA domain-containing protein</fullName>
    </submittedName>
</protein>
<comment type="caution">
    <text evidence="10">The sequence shown here is derived from an EMBL/GenBank/DDBJ whole genome shotgun (WGS) entry which is preliminary data.</text>
</comment>
<dbReference type="InterPro" id="IPR041677">
    <property type="entry name" value="DNA2/NAM7_AAA_11"/>
</dbReference>
<evidence type="ECO:0000313" key="10">
    <source>
        <dbReference type="EMBL" id="TQN32587.1"/>
    </source>
</evidence>
<dbReference type="AlphaFoldDB" id="A0A543NLB7"/>
<evidence type="ECO:0000256" key="3">
    <source>
        <dbReference type="ARBA" id="ARBA00022801"/>
    </source>
</evidence>
<dbReference type="SUPFAM" id="SSF52129">
    <property type="entry name" value="Caspase-like"/>
    <property type="match status" value="1"/>
</dbReference>
<dbReference type="GO" id="GO:0004386">
    <property type="term" value="F:helicase activity"/>
    <property type="evidence" value="ECO:0007669"/>
    <property type="project" value="UniProtKB-KW"/>
</dbReference>
<dbReference type="InterPro" id="IPR018247">
    <property type="entry name" value="EF_Hand_1_Ca_BS"/>
</dbReference>
<evidence type="ECO:0000259" key="8">
    <source>
        <dbReference type="Pfam" id="PF13086"/>
    </source>
</evidence>
<sequence length="1264" mass="137740">MTRTAVLIGTNTYDDPAYANLRSPTADVDAIDTALRDNGHFDERKVLIDPTYAEASSILEEVLNGMPDDLVFISISGHGVKNKRGRLHLALRDTSKKLLASTGLSAEKLQRMLEDSRVNSKLLLLDCCYSGAFADGFTTRDDGDEGIDVEREFLNGEGTYVLAAAGSGQEAKEGDNSTKPTPSPFSAAVARALAGEGPDGNGDGWIDTSDLYQYVHRQVDSLGGQRVTGFSLETHGSIRLARRVDSLTATPASPGHHERPAPTARTADRDGNGHGAQPRESGNARNRDPHAPLDVQQWKSLFSYYHSCLTRQSVLQQLPDVHGTQVAACDMGSEELLSGAGEQWSPTGKAATLAANARRSGQMLRYGYPAVLFDAAALNNGGRRDWKIAPLLVMDLEVSVADDGEQQLVPVSEPMLNTAVLTSIAEYNPDELNEFLTWFEADWAGTGVAGLGDKARSVCERLDLPRVHDLVPGELRRELDLAKPYRKGAQNVAVLHRADRADAAVQQLVRDLDVRGDHALKTDRIPSTALAALGGDTGPGPWSRSPRPVITGNSNSAQEEILHAAMERRLTVATGAPGTGKSELITSVVTTAVADGQSVLVASTNNTAVDEVVNRANALLPGADLVVRTGNADRRKQEPDILTTLRNARFGATDVRTAAESLDDHEQRLSVAQANLGGTATAEHQLAVLSPVRQRERARLPEALTPASFPDAEVDTWASRIEKALENRWSGWWYRWRVRRRFGIRGTDDELVAVLRFLHTEREWRHTRRVLADHPAPESSRNTVTAVREGRREDGSNYLVGNVAAGIRGGQDAIDARLQALNSGATSWKGIPQLLAAVRAWATTSRSVRSVFPPNPGLFDLVVVDEASQCTIPDLIPLLYRAKRALVIGDPHQLQPVNTLEYRDDRRYQGENGLDEQWLEDRSLLFTRNSAYHAAAAALSASGDDVLWLDEHYRCHPDIVTPVNRRFYGNRLAVRTRTDKLASTHDPALRWIDVRGAPDRPGGFSCRNQGEAQRVIELLRELWRELPDDVDIGVVTPFAAQLRELRSRLGERAEERIRCGTIHTFQGGERDVIVVSPTAATGADTRPANWAVQQQNLWNVAVTRAKSRLYVVGDRGYWSACQGLLADLANARDDGDDTDPSRDEARTALFGALRDRGSEPRVGTRIGGYHCDLYVPTSEGGVAVLVDWAGAGDPVAPAPGRCLQRTLDRVALFGTVSGLPTLRVPAWRCLTEPDTVAREVVSAHPHGNAQGPEQPSPLVEVPRS</sequence>
<evidence type="ECO:0000256" key="4">
    <source>
        <dbReference type="ARBA" id="ARBA00022806"/>
    </source>
</evidence>
<keyword evidence="2" id="KW-0547">Nucleotide-binding</keyword>
<dbReference type="NCBIfam" id="NF047832">
    <property type="entry name" value="caspase_w_EACC1"/>
    <property type="match status" value="1"/>
</dbReference>
<dbReference type="InterPro" id="IPR047187">
    <property type="entry name" value="SF1_C_Upf1"/>
</dbReference>
<dbReference type="GO" id="GO:0006508">
    <property type="term" value="P:proteolysis"/>
    <property type="evidence" value="ECO:0007669"/>
    <property type="project" value="InterPro"/>
</dbReference>
<dbReference type="Proteomes" id="UP000317422">
    <property type="component" value="Unassembled WGS sequence"/>
</dbReference>
<dbReference type="PANTHER" id="PTHR43788">
    <property type="entry name" value="DNA2/NAM7 HELICASE FAMILY MEMBER"/>
    <property type="match status" value="1"/>
</dbReference>